<sequence length="43" mass="4372">MGLVKSVLSGKEAHASAEKQAVLAANRDRSVGVSGDLPALLKP</sequence>
<name>A0A7Z0IWR2_RHILE</name>
<dbReference type="AlphaFoldDB" id="A0A7Z0IWR2"/>
<dbReference type="EMBL" id="JACBZV010000001">
    <property type="protein sequence ID" value="NYJ09966.1"/>
    <property type="molecule type" value="Genomic_DNA"/>
</dbReference>
<evidence type="ECO:0000313" key="3">
    <source>
        <dbReference type="Proteomes" id="UP000535276"/>
    </source>
</evidence>
<reference evidence="2 3" key="1">
    <citation type="submission" date="2020-07" db="EMBL/GenBank/DDBJ databases">
        <title>Genomic Encyclopedia of Type Strains, Phase IV (KMG-V): Genome sequencing to study the core and pangenomes of soil and plant-associated prokaryotes.</title>
        <authorList>
            <person name="Whitman W."/>
        </authorList>
    </citation>
    <scope>NUCLEOTIDE SEQUENCE [LARGE SCALE GENOMIC DNA]</scope>
    <source>
        <strain evidence="2 3">SEMIA 4052</strain>
    </source>
</reference>
<dbReference type="Proteomes" id="UP000535276">
    <property type="component" value="Unassembled WGS sequence"/>
</dbReference>
<protein>
    <submittedName>
        <fullName evidence="2">Uncharacterized protein</fullName>
    </submittedName>
</protein>
<feature type="region of interest" description="Disordered" evidence="1">
    <location>
        <begin position="24"/>
        <end position="43"/>
    </location>
</feature>
<accession>A0A7Z0IWR2</accession>
<gene>
    <name evidence="2" type="ORF">GGI64_000985</name>
</gene>
<evidence type="ECO:0000256" key="1">
    <source>
        <dbReference type="SAM" id="MobiDB-lite"/>
    </source>
</evidence>
<evidence type="ECO:0000313" key="2">
    <source>
        <dbReference type="EMBL" id="NYJ09966.1"/>
    </source>
</evidence>
<organism evidence="2 3">
    <name type="scientific">Rhizobium leguminosarum</name>
    <dbReference type="NCBI Taxonomy" id="384"/>
    <lineage>
        <taxon>Bacteria</taxon>
        <taxon>Pseudomonadati</taxon>
        <taxon>Pseudomonadota</taxon>
        <taxon>Alphaproteobacteria</taxon>
        <taxon>Hyphomicrobiales</taxon>
        <taxon>Rhizobiaceae</taxon>
        <taxon>Rhizobium/Agrobacterium group</taxon>
        <taxon>Rhizobium</taxon>
    </lineage>
</organism>
<proteinExistence type="predicted"/>
<comment type="caution">
    <text evidence="2">The sequence shown here is derived from an EMBL/GenBank/DDBJ whole genome shotgun (WGS) entry which is preliminary data.</text>
</comment>